<proteinExistence type="predicted"/>
<feature type="chain" id="PRO_5026834506" evidence="2">
    <location>
        <begin position="24"/>
        <end position="181"/>
    </location>
</feature>
<keyword evidence="2" id="KW-0732">Signal</keyword>
<name>A0A6M2CZ34_RHIMP</name>
<feature type="region of interest" description="Disordered" evidence="1">
    <location>
        <begin position="153"/>
        <end position="181"/>
    </location>
</feature>
<accession>A0A6M2CZ34</accession>
<evidence type="ECO:0000256" key="1">
    <source>
        <dbReference type="SAM" id="MobiDB-lite"/>
    </source>
</evidence>
<dbReference type="OrthoDB" id="10427708at2759"/>
<reference evidence="3" key="1">
    <citation type="submission" date="2019-09" db="EMBL/GenBank/DDBJ databases">
        <title>Organ-specific transcriptomic study of the physiology of the cattle tick, Rhipicephalus microplus.</title>
        <authorList>
            <person name="Tirloni L."/>
            <person name="Braz G."/>
            <person name="Gandara A.C.P."/>
            <person name="Sabadin G.A."/>
            <person name="da Silva R.M."/>
            <person name="Guizzo M.G."/>
            <person name="Machado J.A."/>
            <person name="Costa E.P."/>
            <person name="Gomes H.F."/>
            <person name="Moraes J."/>
            <person name="Mota M.B.S."/>
            <person name="Mesquita R.D."/>
            <person name="Alvarenga P.H."/>
            <person name="Alves F."/>
            <person name="Seixas A."/>
            <person name="da Fonseca R.N."/>
            <person name="Fogaca A."/>
            <person name="Logullo C."/>
            <person name="Tanaka A."/>
            <person name="Daffre S."/>
            <person name="Termignoni C."/>
            <person name="Vaz I.S.Jr."/>
            <person name="Oliveira P.L."/>
            <person name="Ribeiro J.M."/>
        </authorList>
    </citation>
    <scope>NUCLEOTIDE SEQUENCE</scope>
    <source>
        <strain evidence="3">Porto Alegre</strain>
    </source>
</reference>
<dbReference type="EMBL" id="GHWJ01006248">
    <property type="protein sequence ID" value="NOV38985.1"/>
    <property type="molecule type" value="Transcribed_RNA"/>
</dbReference>
<dbReference type="AlphaFoldDB" id="A0A6M2CZ34"/>
<protein>
    <submittedName>
        <fullName evidence="3">Putative papa 1</fullName>
    </submittedName>
</protein>
<dbReference type="VEuPathDB" id="VectorBase:LOC119171097"/>
<feature type="signal peptide" evidence="2">
    <location>
        <begin position="1"/>
        <end position="23"/>
    </location>
</feature>
<organism evidence="3">
    <name type="scientific">Rhipicephalus microplus</name>
    <name type="common">Cattle tick</name>
    <name type="synonym">Boophilus microplus</name>
    <dbReference type="NCBI Taxonomy" id="6941"/>
    <lineage>
        <taxon>Eukaryota</taxon>
        <taxon>Metazoa</taxon>
        <taxon>Ecdysozoa</taxon>
        <taxon>Arthropoda</taxon>
        <taxon>Chelicerata</taxon>
        <taxon>Arachnida</taxon>
        <taxon>Acari</taxon>
        <taxon>Parasitiformes</taxon>
        <taxon>Ixodida</taxon>
        <taxon>Ixodoidea</taxon>
        <taxon>Ixodidae</taxon>
        <taxon>Rhipicephalinae</taxon>
        <taxon>Rhipicephalus</taxon>
        <taxon>Boophilus</taxon>
    </lineage>
</organism>
<evidence type="ECO:0000313" key="3">
    <source>
        <dbReference type="EMBL" id="NOV38985.1"/>
    </source>
</evidence>
<evidence type="ECO:0000256" key="2">
    <source>
        <dbReference type="SAM" id="SignalP"/>
    </source>
</evidence>
<sequence>MCSKMQLCLKMLMAFLSFVVVMSQDSDPLVVFVIDSVIEKCEPATDYKFFIWRRIYQPCQYLCAGGFIAFENEDDGTACSTLSVPDGECLSGKCVDANKTTNAPGVPSTTVFVQDAVTTLGSSIAEFQTAGSTSPDDARVQEETEATEFVALTSTMSGTTDEHANTASAEADVDEYYSAAP</sequence>